<accession>A0A7J6N2I1</accession>
<sequence>MFLLLTILLLSSTEGLVTSSCAPFQGIFELTFGPPKLSGYLNFTDKPGNFEMYLTHDGHSHALSGVSYETANGFAGGELCKVLIYHKALPAYISNTARLAVFYNDFVYLPILVGKFQTAIFKRKPLNVEISSSSLDNRYTPWVPTDPAKYSMELAEEN</sequence>
<dbReference type="EMBL" id="JAAPAO010000005">
    <property type="protein sequence ID" value="KAF4677946.1"/>
    <property type="molecule type" value="Genomic_DNA"/>
</dbReference>
<proteinExistence type="predicted"/>
<evidence type="ECO:0000256" key="1">
    <source>
        <dbReference type="SAM" id="SignalP"/>
    </source>
</evidence>
<evidence type="ECO:0000313" key="3">
    <source>
        <dbReference type="Proteomes" id="UP000591131"/>
    </source>
</evidence>
<dbReference type="Proteomes" id="UP000591131">
    <property type="component" value="Unassembled WGS sequence"/>
</dbReference>
<comment type="caution">
    <text evidence="2">The sequence shown here is derived from an EMBL/GenBank/DDBJ whole genome shotgun (WGS) entry which is preliminary data.</text>
</comment>
<protein>
    <submittedName>
        <fullName evidence="2">Uncharacterized protein</fullName>
    </submittedName>
</protein>
<dbReference type="OrthoDB" id="432077at2759"/>
<feature type="chain" id="PRO_5029466134" evidence="1">
    <location>
        <begin position="16"/>
        <end position="158"/>
    </location>
</feature>
<name>A0A7J6N2I1_PERCH</name>
<evidence type="ECO:0000313" key="2">
    <source>
        <dbReference type="EMBL" id="KAF4677946.1"/>
    </source>
</evidence>
<dbReference type="AlphaFoldDB" id="A0A7J6N2I1"/>
<reference evidence="2 3" key="1">
    <citation type="submission" date="2020-04" db="EMBL/GenBank/DDBJ databases">
        <title>Perkinsus chesapeaki whole genome sequence.</title>
        <authorList>
            <person name="Bogema D.R."/>
        </authorList>
    </citation>
    <scope>NUCLEOTIDE SEQUENCE [LARGE SCALE GENOMIC DNA]</scope>
    <source>
        <strain evidence="2">ATCC PRA-425</strain>
    </source>
</reference>
<keyword evidence="3" id="KW-1185">Reference proteome</keyword>
<keyword evidence="1" id="KW-0732">Signal</keyword>
<gene>
    <name evidence="2" type="ORF">FOL47_008050</name>
</gene>
<feature type="signal peptide" evidence="1">
    <location>
        <begin position="1"/>
        <end position="15"/>
    </location>
</feature>
<organism evidence="2 3">
    <name type="scientific">Perkinsus chesapeaki</name>
    <name type="common">Clam parasite</name>
    <name type="synonym">Perkinsus andrewsi</name>
    <dbReference type="NCBI Taxonomy" id="330153"/>
    <lineage>
        <taxon>Eukaryota</taxon>
        <taxon>Sar</taxon>
        <taxon>Alveolata</taxon>
        <taxon>Perkinsozoa</taxon>
        <taxon>Perkinsea</taxon>
        <taxon>Perkinsida</taxon>
        <taxon>Perkinsidae</taxon>
        <taxon>Perkinsus</taxon>
    </lineage>
</organism>